<evidence type="ECO:0008006" key="3">
    <source>
        <dbReference type="Google" id="ProtNLM"/>
    </source>
</evidence>
<evidence type="ECO:0000313" key="2">
    <source>
        <dbReference type="Proteomes" id="UP000336646"/>
    </source>
</evidence>
<sequence>MSQAHEGFRDDLQRAGVLSPAGAPGLYDRHEQYERVIEKVNQLITYTREETRFLFNDSAYTVHRFGPILPAAVYDKTDYIASFPQLTGIISTFEGGDREHKQLLRAHADGSTLNHLMSTSEVRMVSAACHPLYARLPQTLPAAGVFSDVEGWCFRNEPSHDPMRQQAFRMRELVFAGDASAATAFRETWIPHVTRMLSSIGLSSAEVSANDPFFGRFGKMLAEGQLEHDLKTEFVVDIYGDGFEPVAIASCNDAQDHFGTRFSLHDAQGNTAHTACTAFGLDRITLALFRTFGMNPDEWPLPVQKALAL</sequence>
<organism evidence="1 2">
    <name type="scientific">Corynebacterium sanguinis</name>
    <dbReference type="NCBI Taxonomy" id="2594913"/>
    <lineage>
        <taxon>Bacteria</taxon>
        <taxon>Bacillati</taxon>
        <taxon>Actinomycetota</taxon>
        <taxon>Actinomycetes</taxon>
        <taxon>Mycobacteriales</taxon>
        <taxon>Corynebacteriaceae</taxon>
        <taxon>Corynebacterium</taxon>
    </lineage>
</organism>
<gene>
    <name evidence="1" type="ORF">EKI59_04085</name>
</gene>
<dbReference type="RefSeq" id="WP_144772798.1">
    <property type="nucleotide sequence ID" value="NZ_JALXXO010000002.1"/>
</dbReference>
<dbReference type="Proteomes" id="UP000336646">
    <property type="component" value="Unassembled WGS sequence"/>
</dbReference>
<comment type="caution">
    <text evidence="1">The sequence shown here is derived from an EMBL/GenBank/DDBJ whole genome shotgun (WGS) entry which is preliminary data.</text>
</comment>
<accession>A0A6C1TY35</accession>
<name>A0A6C1TY35_9CORY</name>
<protein>
    <recommendedName>
        <fullName evidence="3">Amino acid--[acyl-carrier-protein] ligase</fullName>
    </recommendedName>
</protein>
<dbReference type="InterPro" id="IPR045864">
    <property type="entry name" value="aa-tRNA-synth_II/BPL/LPL"/>
</dbReference>
<dbReference type="OrthoDB" id="583154at2"/>
<reference evidence="1 2" key="1">
    <citation type="submission" date="2018-12" db="EMBL/GenBank/DDBJ databases">
        <title>Corynebacterium sanguinis sp. nov., a clinically-associated and environmental corynebacterium.</title>
        <authorList>
            <person name="Gonzales-Siles L."/>
            <person name="Jaen-Luchoro D."/>
            <person name="Cardew S."/>
            <person name="Inganas E."/>
            <person name="Ohlen M."/>
            <person name="Jensie-Markopolous S."/>
            <person name="Pinyeiro-Iglesias B."/>
            <person name="Molin K."/>
            <person name="Skovbjerg S."/>
            <person name="Svensson-Stadler L."/>
            <person name="Funke G."/>
            <person name="Moore E.R.B."/>
        </authorList>
    </citation>
    <scope>NUCLEOTIDE SEQUENCE [LARGE SCALE GENOMIC DNA]</scope>
    <source>
        <strain evidence="1 2">58734</strain>
    </source>
</reference>
<dbReference type="Gene3D" id="3.30.930.10">
    <property type="entry name" value="Bira Bifunctional Protein, Domain 2"/>
    <property type="match status" value="1"/>
</dbReference>
<proteinExistence type="predicted"/>
<dbReference type="EMBL" id="RXIR01000006">
    <property type="protein sequence ID" value="TVS29241.1"/>
    <property type="molecule type" value="Genomic_DNA"/>
</dbReference>
<evidence type="ECO:0000313" key="1">
    <source>
        <dbReference type="EMBL" id="TVS29241.1"/>
    </source>
</evidence>
<dbReference type="AlphaFoldDB" id="A0A6C1TY35"/>
<dbReference type="SUPFAM" id="SSF55681">
    <property type="entry name" value="Class II aaRS and biotin synthetases"/>
    <property type="match status" value="1"/>
</dbReference>